<gene>
    <name evidence="1" type="ORF">FM111_12370</name>
</gene>
<dbReference type="EMBL" id="FUIE01000065">
    <property type="protein sequence ID" value="SJM66932.1"/>
    <property type="molecule type" value="Genomic_DNA"/>
</dbReference>
<evidence type="ECO:0000313" key="2">
    <source>
        <dbReference type="Proteomes" id="UP000195766"/>
    </source>
</evidence>
<accession>A0A1R4GG82</accession>
<reference evidence="1 2" key="1">
    <citation type="submission" date="2017-02" db="EMBL/GenBank/DDBJ databases">
        <authorList>
            <person name="Peterson S.W."/>
        </authorList>
    </citation>
    <scope>NUCLEOTIDE SEQUENCE [LARGE SCALE GENOMIC DNA]</scope>
    <source>
        <strain evidence="1 2">3F5N</strain>
    </source>
</reference>
<evidence type="ECO:0000313" key="1">
    <source>
        <dbReference type="EMBL" id="SJM66932.1"/>
    </source>
</evidence>
<protein>
    <submittedName>
        <fullName evidence="1">Uncharacterized protein</fullName>
    </submittedName>
</protein>
<name>A0A1R4GG82_BREDI</name>
<proteinExistence type="predicted"/>
<organism evidence="1 2">
    <name type="scientific">Brevundimonas diminuta 3F5N</name>
    <dbReference type="NCBI Taxonomy" id="1255603"/>
    <lineage>
        <taxon>Bacteria</taxon>
        <taxon>Pseudomonadati</taxon>
        <taxon>Pseudomonadota</taxon>
        <taxon>Alphaproteobacteria</taxon>
        <taxon>Caulobacterales</taxon>
        <taxon>Caulobacteraceae</taxon>
        <taxon>Brevundimonas</taxon>
    </lineage>
</organism>
<dbReference type="Proteomes" id="UP000195766">
    <property type="component" value="Unassembled WGS sequence"/>
</dbReference>
<dbReference type="AlphaFoldDB" id="A0A1R4GG82"/>
<sequence>MISAPLEARRSEIQARLVVAAAPSVIQLHQAIEDRERRGGAHVNYAN</sequence>